<gene>
    <name evidence="3" type="ORF">CFK38_03625</name>
</gene>
<sequence length="198" mass="21839">MGSAARRPRDCRSRRPNRVVAMSAPDPASPTEQAFTISTPTLADVPALARIHVRGWELAYSHLLHGEQWFGQEAIDRRITHWTSWLTPGTPAADEGRYRVGRDGVGAVIGLAASWPPREAQPVRPRELSLLYLDEEWLGTGLAAALTEAILEGGPASVWVAEDNPRARRFYEKAGFAPDGAARVEEHLGSLRDLRMVR</sequence>
<dbReference type="InterPro" id="IPR000182">
    <property type="entry name" value="GNAT_dom"/>
</dbReference>
<dbReference type="Pfam" id="PF00583">
    <property type="entry name" value="Acetyltransf_1"/>
    <property type="match status" value="1"/>
</dbReference>
<proteinExistence type="predicted"/>
<feature type="domain" description="N-acetyltransferase" evidence="2">
    <location>
        <begin position="35"/>
        <end position="198"/>
    </location>
</feature>
<reference evidence="4" key="1">
    <citation type="submission" date="2017-09" db="EMBL/GenBank/DDBJ databases">
        <title>Brachybacterium sp. VM2412.</title>
        <authorList>
            <person name="Tak E.J."/>
            <person name="Bae J.-W."/>
        </authorList>
    </citation>
    <scope>NUCLEOTIDE SEQUENCE [LARGE SCALE GENOMIC DNA]</scope>
    <source>
        <strain evidence="4">VM2412</strain>
    </source>
</reference>
<dbReference type="PROSITE" id="PS51186">
    <property type="entry name" value="GNAT"/>
    <property type="match status" value="1"/>
</dbReference>
<dbReference type="AlphaFoldDB" id="A0A291GK37"/>
<keyword evidence="3" id="KW-0808">Transferase</keyword>
<name>A0A291GK37_9MICO</name>
<keyword evidence="4" id="KW-1185">Reference proteome</keyword>
<organism evidence="3 4">
    <name type="scientific">Brachybacterium vulturis</name>
    <dbReference type="NCBI Taxonomy" id="2017484"/>
    <lineage>
        <taxon>Bacteria</taxon>
        <taxon>Bacillati</taxon>
        <taxon>Actinomycetota</taxon>
        <taxon>Actinomycetes</taxon>
        <taxon>Micrococcales</taxon>
        <taxon>Dermabacteraceae</taxon>
        <taxon>Brachybacterium</taxon>
    </lineage>
</organism>
<dbReference type="KEGG" id="brz:CFK38_03625"/>
<dbReference type="GO" id="GO:0016747">
    <property type="term" value="F:acyltransferase activity, transferring groups other than amino-acyl groups"/>
    <property type="evidence" value="ECO:0007669"/>
    <property type="project" value="InterPro"/>
</dbReference>
<feature type="region of interest" description="Disordered" evidence="1">
    <location>
        <begin position="1"/>
        <end position="33"/>
    </location>
</feature>
<dbReference type="Proteomes" id="UP000218165">
    <property type="component" value="Chromosome"/>
</dbReference>
<evidence type="ECO:0000256" key="1">
    <source>
        <dbReference type="SAM" id="MobiDB-lite"/>
    </source>
</evidence>
<dbReference type="SUPFAM" id="SSF55729">
    <property type="entry name" value="Acyl-CoA N-acyltransferases (Nat)"/>
    <property type="match status" value="1"/>
</dbReference>
<evidence type="ECO:0000259" key="2">
    <source>
        <dbReference type="PROSITE" id="PS51186"/>
    </source>
</evidence>
<evidence type="ECO:0000313" key="4">
    <source>
        <dbReference type="Proteomes" id="UP000218165"/>
    </source>
</evidence>
<dbReference type="InterPro" id="IPR016181">
    <property type="entry name" value="Acyl_CoA_acyltransferase"/>
</dbReference>
<dbReference type="Gene3D" id="3.40.630.30">
    <property type="match status" value="1"/>
</dbReference>
<dbReference type="EMBL" id="CP023563">
    <property type="protein sequence ID" value="ATG50709.1"/>
    <property type="molecule type" value="Genomic_DNA"/>
</dbReference>
<evidence type="ECO:0000313" key="3">
    <source>
        <dbReference type="EMBL" id="ATG50709.1"/>
    </source>
</evidence>
<protein>
    <submittedName>
        <fullName evidence="3">GNAT family N-acetyltransferase</fullName>
    </submittedName>
</protein>
<accession>A0A291GK37</accession>